<dbReference type="InterPro" id="IPR050248">
    <property type="entry name" value="Polysacc_deacetylase_ArnD"/>
</dbReference>
<dbReference type="Pfam" id="PF01522">
    <property type="entry name" value="Polysacc_deac_1"/>
    <property type="match status" value="1"/>
</dbReference>
<protein>
    <submittedName>
        <fullName evidence="3">Polysaccharide deacetylase family protein</fullName>
    </submittedName>
</protein>
<evidence type="ECO:0000259" key="2">
    <source>
        <dbReference type="PROSITE" id="PS51677"/>
    </source>
</evidence>
<feature type="domain" description="NodB homology" evidence="2">
    <location>
        <begin position="67"/>
        <end position="245"/>
    </location>
</feature>
<dbReference type="InterPro" id="IPR002509">
    <property type="entry name" value="NODB_dom"/>
</dbReference>
<dbReference type="KEGG" id="muh:HYN43_023285"/>
<dbReference type="SUPFAM" id="SSF88713">
    <property type="entry name" value="Glycoside hydrolase/deacetylase"/>
    <property type="match status" value="1"/>
</dbReference>
<dbReference type="GO" id="GO:0016810">
    <property type="term" value="F:hydrolase activity, acting on carbon-nitrogen (but not peptide) bonds"/>
    <property type="evidence" value="ECO:0007669"/>
    <property type="project" value="InterPro"/>
</dbReference>
<keyword evidence="1" id="KW-0812">Transmembrane</keyword>
<feature type="transmembrane region" description="Helical" evidence="1">
    <location>
        <begin position="29"/>
        <end position="51"/>
    </location>
</feature>
<proteinExistence type="predicted"/>
<dbReference type="PANTHER" id="PTHR10587:SF125">
    <property type="entry name" value="POLYSACCHARIDE DEACETYLASE YHEN-RELATED"/>
    <property type="match status" value="1"/>
</dbReference>
<dbReference type="RefSeq" id="WP_119406313.1">
    <property type="nucleotide sequence ID" value="NZ_CP032869.1"/>
</dbReference>
<dbReference type="PROSITE" id="PS51677">
    <property type="entry name" value="NODB"/>
    <property type="match status" value="1"/>
</dbReference>
<dbReference type="OrthoDB" id="9812065at2"/>
<keyword evidence="1" id="KW-1133">Transmembrane helix</keyword>
<feature type="transmembrane region" description="Helical" evidence="1">
    <location>
        <begin position="7"/>
        <end position="23"/>
    </location>
</feature>
<evidence type="ECO:0000313" key="4">
    <source>
        <dbReference type="Proteomes" id="UP000270046"/>
    </source>
</evidence>
<reference evidence="3 4" key="1">
    <citation type="submission" date="2018-10" db="EMBL/GenBank/DDBJ databases">
        <title>Genome sequencing of Mucilaginibacter sp. HYN0043.</title>
        <authorList>
            <person name="Kim M."/>
            <person name="Yi H."/>
        </authorList>
    </citation>
    <scope>NUCLEOTIDE SEQUENCE [LARGE SCALE GENOMIC DNA]</scope>
    <source>
        <strain evidence="3 4">HYN0043</strain>
    </source>
</reference>
<gene>
    <name evidence="3" type="ORF">HYN43_023285</name>
</gene>
<dbReference type="InterPro" id="IPR011330">
    <property type="entry name" value="Glyco_hydro/deAcase_b/a-brl"/>
</dbReference>
<dbReference type="EMBL" id="CP032869">
    <property type="protein sequence ID" value="AYL98031.1"/>
    <property type="molecule type" value="Genomic_DNA"/>
</dbReference>
<accession>A0A494VVD6</accession>
<dbReference type="AlphaFoldDB" id="A0A494VVD6"/>
<dbReference type="CDD" id="cd10917">
    <property type="entry name" value="CE4_NodB_like_6s_7s"/>
    <property type="match status" value="1"/>
</dbReference>
<name>A0A494VVD6_9SPHI</name>
<dbReference type="GO" id="GO:0005975">
    <property type="term" value="P:carbohydrate metabolic process"/>
    <property type="evidence" value="ECO:0007669"/>
    <property type="project" value="InterPro"/>
</dbReference>
<organism evidence="3 4">
    <name type="scientific">Mucilaginibacter celer</name>
    <dbReference type="NCBI Taxonomy" id="2305508"/>
    <lineage>
        <taxon>Bacteria</taxon>
        <taxon>Pseudomonadati</taxon>
        <taxon>Bacteroidota</taxon>
        <taxon>Sphingobacteriia</taxon>
        <taxon>Sphingobacteriales</taxon>
        <taxon>Sphingobacteriaceae</taxon>
        <taxon>Mucilaginibacter</taxon>
    </lineage>
</organism>
<dbReference type="PANTHER" id="PTHR10587">
    <property type="entry name" value="GLYCOSYL TRANSFERASE-RELATED"/>
    <property type="match status" value="1"/>
</dbReference>
<keyword evidence="1" id="KW-0472">Membrane</keyword>
<dbReference type="Gene3D" id="3.20.20.370">
    <property type="entry name" value="Glycoside hydrolase/deacetylase"/>
    <property type="match status" value="1"/>
</dbReference>
<evidence type="ECO:0000313" key="3">
    <source>
        <dbReference type="EMBL" id="AYL98031.1"/>
    </source>
</evidence>
<dbReference type="Proteomes" id="UP000270046">
    <property type="component" value="Chromosome"/>
</dbReference>
<sequence>MLNFRNTNILFIGLLGLIAWVHITEGVSLWSYVVLIFVYSLILFYGCYYIGSNFFMPVMCSFKTSKKVIAITFDDGPDTIATPQILDILKQHNVPAAFFCIGNRIAGNEAVLKQINEQGHIIGNHSYSHHFWFDLFSSAKMLDDMLLANQAVRQNISLSPLLFRPPYGVINPNLKKAIVKSGMVPIGWSVRSMDTVINDEQKLLNKITRRLNPGAIFLFHDTGKATISVLPLFIEQAKADGYEIVRLDKMLNLQAYA</sequence>
<keyword evidence="4" id="KW-1185">Reference proteome</keyword>
<evidence type="ECO:0000256" key="1">
    <source>
        <dbReference type="SAM" id="Phobius"/>
    </source>
</evidence>